<keyword evidence="3" id="KW-0472">Membrane</keyword>
<reference evidence="5 6" key="1">
    <citation type="submission" date="2021-01" db="EMBL/GenBank/DDBJ databases">
        <title>Genomic Encyclopedia of Type Strains, Phase IV (KMG-IV): sequencing the most valuable type-strain genomes for metagenomic binning, comparative biology and taxonomic classification.</title>
        <authorList>
            <person name="Goeker M."/>
        </authorList>
    </citation>
    <scope>NUCLEOTIDE SEQUENCE [LARGE SCALE GENOMIC DNA]</scope>
    <source>
        <strain evidence="5 6">DSM 23711</strain>
    </source>
</reference>
<sequence length="749" mass="85128">MKYNRKIEPFGRPRKWGDKLRVLITGGYGFIGSFVAEKFYQEGHDIFILDDLSSGKKENITFRHKSFITNVTSSNCEQIFKGHPFDMVIHLAANVNVSTSMNNPTYDADANIVGLLNMLHLSGKYGVKKFIFASSAAVYGDPLTIPIEEEHDLHPISPYGMSKQIGEYYCEQWSKLYQLDTLCLRFSNVFGPGQGNSGEAGVISIFLNRVMNKQKLVVFGDGTQTRDFIFVKDVTEAIYRSAMSELTGVYHVSTNQETTINEVIDEIKGILDSTGVGNLPAILYKDKNPGDIENSSLDNRKLMKEIDWAPKYTFSQGIYETFQWFYQQKTKSKQSKSTKQKPNKSKQDNQSVHTEKLIPLIENFVIFTIIVAAHFTLGEYFSNIDMKLLYVLIIALFFGKTQAVVSCALVIVLFSYENMMAGRDFITLFIDNEVLMQFAVYLFIGLIVGYIIDRKKIDAHGAKQELVAAGQKYDFLQDLYQEIRDQKEELETQIVESEDGIGKIYSMVQQLDSLEPDDIFVGATAVIEQTMKTNAAAIYLVNSNRYLRLVSKSRRNDLIIPSSIMVKDESVLAQVISSKENFFNKKFVENMPQMIAPIVKQDKTIAVVFIYEMNFENLTLYYQNLFHVIVSLISSSLIKATDYVQATNQERYYDGTVVLKPEYFAKILASKQKAWQQFKIPYTKLSIEKTYQLEQLNKVTQLLRETDYVGVEADGTLSILLANTDEKTAQHVITRLQYQQISVGGTAND</sequence>
<protein>
    <submittedName>
        <fullName evidence="5">Nucleoside-diphosphate-sugar epimerase</fullName>
    </submittedName>
</protein>
<dbReference type="Gene3D" id="3.30.450.40">
    <property type="match status" value="1"/>
</dbReference>
<accession>A0ABS2MVS2</accession>
<organism evidence="5 6">
    <name type="scientific">Aquibacillus albus</name>
    <dbReference type="NCBI Taxonomy" id="1168171"/>
    <lineage>
        <taxon>Bacteria</taxon>
        <taxon>Bacillati</taxon>
        <taxon>Bacillota</taxon>
        <taxon>Bacilli</taxon>
        <taxon>Bacillales</taxon>
        <taxon>Bacillaceae</taxon>
        <taxon>Aquibacillus</taxon>
    </lineage>
</organism>
<keyword evidence="6" id="KW-1185">Reference proteome</keyword>
<dbReference type="Pfam" id="PF01370">
    <property type="entry name" value="Epimerase"/>
    <property type="match status" value="1"/>
</dbReference>
<evidence type="ECO:0000256" key="2">
    <source>
        <dbReference type="SAM" id="Coils"/>
    </source>
</evidence>
<dbReference type="InterPro" id="IPR029016">
    <property type="entry name" value="GAF-like_dom_sf"/>
</dbReference>
<feature type="coiled-coil region" evidence="2">
    <location>
        <begin position="473"/>
        <end position="500"/>
    </location>
</feature>
<dbReference type="PANTHER" id="PTHR43000">
    <property type="entry name" value="DTDP-D-GLUCOSE 4,6-DEHYDRATASE-RELATED"/>
    <property type="match status" value="1"/>
</dbReference>
<feature type="transmembrane region" description="Helical" evidence="3">
    <location>
        <begin position="357"/>
        <end position="377"/>
    </location>
</feature>
<gene>
    <name evidence="5" type="ORF">JOC48_000484</name>
</gene>
<comment type="similarity">
    <text evidence="1">Belongs to the NAD(P)-dependent epimerase/dehydratase family.</text>
</comment>
<dbReference type="Proteomes" id="UP001296943">
    <property type="component" value="Unassembled WGS sequence"/>
</dbReference>
<dbReference type="InterPro" id="IPR036291">
    <property type="entry name" value="NAD(P)-bd_dom_sf"/>
</dbReference>
<dbReference type="SUPFAM" id="SSF51735">
    <property type="entry name" value="NAD(P)-binding Rossmann-fold domains"/>
    <property type="match status" value="1"/>
</dbReference>
<feature type="domain" description="NAD-dependent epimerase/dehydratase" evidence="4">
    <location>
        <begin position="22"/>
        <end position="241"/>
    </location>
</feature>
<feature type="transmembrane region" description="Helical" evidence="3">
    <location>
        <begin position="434"/>
        <end position="452"/>
    </location>
</feature>
<evidence type="ECO:0000256" key="1">
    <source>
        <dbReference type="ARBA" id="ARBA00007637"/>
    </source>
</evidence>
<dbReference type="RefSeq" id="WP_204497451.1">
    <property type="nucleotide sequence ID" value="NZ_JAFBDR010000002.1"/>
</dbReference>
<dbReference type="InterPro" id="IPR001509">
    <property type="entry name" value="Epimerase_deHydtase"/>
</dbReference>
<evidence type="ECO:0000313" key="5">
    <source>
        <dbReference type="EMBL" id="MBM7570006.1"/>
    </source>
</evidence>
<dbReference type="EMBL" id="JAFBDR010000002">
    <property type="protein sequence ID" value="MBM7570006.1"/>
    <property type="molecule type" value="Genomic_DNA"/>
</dbReference>
<proteinExistence type="inferred from homology"/>
<feature type="transmembrane region" description="Helical" evidence="3">
    <location>
        <begin position="389"/>
        <end position="414"/>
    </location>
</feature>
<comment type="caution">
    <text evidence="5">The sequence shown here is derived from an EMBL/GenBank/DDBJ whole genome shotgun (WGS) entry which is preliminary data.</text>
</comment>
<dbReference type="SUPFAM" id="SSF55781">
    <property type="entry name" value="GAF domain-like"/>
    <property type="match status" value="1"/>
</dbReference>
<dbReference type="Gene3D" id="3.40.50.720">
    <property type="entry name" value="NAD(P)-binding Rossmann-like Domain"/>
    <property type="match status" value="1"/>
</dbReference>
<dbReference type="Gene3D" id="3.90.25.10">
    <property type="entry name" value="UDP-galactose 4-epimerase, domain 1"/>
    <property type="match status" value="1"/>
</dbReference>
<evidence type="ECO:0000313" key="6">
    <source>
        <dbReference type="Proteomes" id="UP001296943"/>
    </source>
</evidence>
<keyword evidence="3" id="KW-0812">Transmembrane</keyword>
<keyword evidence="2" id="KW-0175">Coiled coil</keyword>
<keyword evidence="3" id="KW-1133">Transmembrane helix</keyword>
<evidence type="ECO:0000256" key="3">
    <source>
        <dbReference type="SAM" id="Phobius"/>
    </source>
</evidence>
<evidence type="ECO:0000259" key="4">
    <source>
        <dbReference type="Pfam" id="PF01370"/>
    </source>
</evidence>
<name>A0ABS2MVS2_9BACI</name>